<keyword evidence="2" id="KW-0732">Signal</keyword>
<gene>
    <name evidence="3" type="primary">yhcN</name>
    <name evidence="3" type="ORF">J6TS1_43790</name>
</gene>
<reference evidence="3 4" key="1">
    <citation type="submission" date="2021-03" db="EMBL/GenBank/DDBJ databases">
        <title>Antimicrobial resistance genes in bacteria isolated from Japanese honey, and their potential for conferring macrolide and lincosamide resistance in the American foulbrood pathogen Paenibacillus larvae.</title>
        <authorList>
            <person name="Okamoto M."/>
            <person name="Kumagai M."/>
            <person name="Kanamori H."/>
            <person name="Takamatsu D."/>
        </authorList>
    </citation>
    <scope>NUCLEOTIDE SEQUENCE [LARGE SCALE GENOMIC DNA]</scope>
    <source>
        <strain evidence="3 4">J6TS1</strain>
    </source>
</reference>
<dbReference type="Proteomes" id="UP000680670">
    <property type="component" value="Unassembled WGS sequence"/>
</dbReference>
<dbReference type="RefSeq" id="WP_212951878.1">
    <property type="nucleotide sequence ID" value="NZ_BORI01000035.1"/>
</dbReference>
<keyword evidence="3" id="KW-0449">Lipoprotein</keyword>
<feature type="chain" id="PRO_5045748096" evidence="2">
    <location>
        <begin position="19"/>
        <end position="199"/>
    </location>
</feature>
<feature type="signal peptide" evidence="2">
    <location>
        <begin position="1"/>
        <end position="18"/>
    </location>
</feature>
<dbReference type="NCBIfam" id="TIGR02898">
    <property type="entry name" value="spore_YhcN_YlaJ"/>
    <property type="match status" value="1"/>
</dbReference>
<proteinExistence type="predicted"/>
<feature type="compositionally biased region" description="Low complexity" evidence="1">
    <location>
        <begin position="69"/>
        <end position="85"/>
    </location>
</feature>
<evidence type="ECO:0000313" key="4">
    <source>
        <dbReference type="Proteomes" id="UP000680670"/>
    </source>
</evidence>
<accession>A0ABQ4L2T6</accession>
<keyword evidence="4" id="KW-1185">Reference proteome</keyword>
<evidence type="ECO:0000256" key="2">
    <source>
        <dbReference type="SAM" id="SignalP"/>
    </source>
</evidence>
<dbReference type="InterPro" id="IPR014247">
    <property type="entry name" value="Spore_lipoprot_YhcN/YlaJ"/>
</dbReference>
<sequence>MKFIKPLIYTGLISVVLAGCGTANNNDRFTNDDNRPLGVRYNPTDNRDGANNMNDGRTVNDNRTDGLGTNVNNNDTANNNDTVNNNDDRNIDLADDVADKVVGLKEVDDASVLVTNRNAYVAVKLSGQGNKEMTKDVQKKIADKVRDTNHNFDNVYISENPDFYDRMRGYGNDIRNGRPVGGFFDEFTQTVQRVFPNAR</sequence>
<organism evidence="3 4">
    <name type="scientific">Siminovitchia terrae</name>
    <name type="common">Bacillus terrae</name>
    <dbReference type="NCBI Taxonomy" id="1914933"/>
    <lineage>
        <taxon>Bacteria</taxon>
        <taxon>Bacillati</taxon>
        <taxon>Bacillota</taxon>
        <taxon>Bacilli</taxon>
        <taxon>Bacillales</taxon>
        <taxon>Bacillaceae</taxon>
        <taxon>Siminovitchia</taxon>
    </lineage>
</organism>
<protein>
    <submittedName>
        <fullName evidence="3">Lipoprotein YhcN</fullName>
    </submittedName>
</protein>
<feature type="region of interest" description="Disordered" evidence="1">
    <location>
        <begin position="32"/>
        <end position="87"/>
    </location>
</feature>
<dbReference type="EMBL" id="BORJ01000015">
    <property type="protein sequence ID" value="GIN98509.1"/>
    <property type="molecule type" value="Genomic_DNA"/>
</dbReference>
<comment type="caution">
    <text evidence="3">The sequence shown here is derived from an EMBL/GenBank/DDBJ whole genome shotgun (WGS) entry which is preliminary data.</text>
</comment>
<name>A0ABQ4L2T6_SIMTE</name>
<dbReference type="InterPro" id="IPR019076">
    <property type="entry name" value="Spore_lipoprot_YhcN/YlaJ-like"/>
</dbReference>
<evidence type="ECO:0000256" key="1">
    <source>
        <dbReference type="SAM" id="MobiDB-lite"/>
    </source>
</evidence>
<dbReference type="PROSITE" id="PS51257">
    <property type="entry name" value="PROKAR_LIPOPROTEIN"/>
    <property type="match status" value="1"/>
</dbReference>
<evidence type="ECO:0000313" key="3">
    <source>
        <dbReference type="EMBL" id="GIN98509.1"/>
    </source>
</evidence>
<dbReference type="Pfam" id="PF09580">
    <property type="entry name" value="Spore_YhcN_YlaJ"/>
    <property type="match status" value="1"/>
</dbReference>